<reference evidence="9" key="1">
    <citation type="submission" date="2020-10" db="EMBL/GenBank/DDBJ databases">
        <authorList>
            <person name="Gilroy R."/>
        </authorList>
    </citation>
    <scope>NUCLEOTIDE SEQUENCE</scope>
    <source>
        <strain evidence="9">CHK195-4489</strain>
    </source>
</reference>
<feature type="domain" description="ABC3 transporter permease C-terminal" evidence="7">
    <location>
        <begin position="685"/>
        <end position="798"/>
    </location>
</feature>
<feature type="transmembrane region" description="Helical" evidence="6">
    <location>
        <begin position="272"/>
        <end position="293"/>
    </location>
</feature>
<evidence type="ECO:0000256" key="1">
    <source>
        <dbReference type="ARBA" id="ARBA00004651"/>
    </source>
</evidence>
<evidence type="ECO:0000259" key="8">
    <source>
        <dbReference type="Pfam" id="PF12704"/>
    </source>
</evidence>
<dbReference type="Proteomes" id="UP000824089">
    <property type="component" value="Unassembled WGS sequence"/>
</dbReference>
<feature type="domain" description="ABC3 transporter permease C-terminal" evidence="7">
    <location>
        <begin position="272"/>
        <end position="374"/>
    </location>
</feature>
<protein>
    <submittedName>
        <fullName evidence="9">FtsX-like permease family protein</fullName>
    </submittedName>
</protein>
<evidence type="ECO:0000256" key="3">
    <source>
        <dbReference type="ARBA" id="ARBA00022692"/>
    </source>
</evidence>
<feature type="transmembrane region" description="Helical" evidence="6">
    <location>
        <begin position="360"/>
        <end position="386"/>
    </location>
</feature>
<feature type="transmembrane region" description="Helical" evidence="6">
    <location>
        <begin position="681"/>
        <end position="702"/>
    </location>
</feature>
<dbReference type="InterPro" id="IPR025857">
    <property type="entry name" value="MacB_PCD"/>
</dbReference>
<dbReference type="PANTHER" id="PTHR30287:SF1">
    <property type="entry name" value="INNER MEMBRANE PROTEIN"/>
    <property type="match status" value="1"/>
</dbReference>
<evidence type="ECO:0000256" key="6">
    <source>
        <dbReference type="SAM" id="Phobius"/>
    </source>
</evidence>
<keyword evidence="4 6" id="KW-1133">Transmembrane helix</keyword>
<feature type="domain" description="MacB-like periplasmic core" evidence="8">
    <location>
        <begin position="20"/>
        <end position="225"/>
    </location>
</feature>
<reference evidence="9" key="2">
    <citation type="journal article" date="2021" name="PeerJ">
        <title>Extensive microbial diversity within the chicken gut microbiome revealed by metagenomics and culture.</title>
        <authorList>
            <person name="Gilroy R."/>
            <person name="Ravi A."/>
            <person name="Getino M."/>
            <person name="Pursley I."/>
            <person name="Horton D.L."/>
            <person name="Alikhan N.F."/>
            <person name="Baker D."/>
            <person name="Gharbi K."/>
            <person name="Hall N."/>
            <person name="Watson M."/>
            <person name="Adriaenssens E.M."/>
            <person name="Foster-Nyarko E."/>
            <person name="Jarju S."/>
            <person name="Secka A."/>
            <person name="Antonio M."/>
            <person name="Oren A."/>
            <person name="Chaudhuri R.R."/>
            <person name="La Ragione R."/>
            <person name="Hildebrand F."/>
            <person name="Pallen M.J."/>
        </authorList>
    </citation>
    <scope>NUCLEOTIDE SEQUENCE</scope>
    <source>
        <strain evidence="9">CHK195-4489</strain>
    </source>
</reference>
<evidence type="ECO:0000256" key="2">
    <source>
        <dbReference type="ARBA" id="ARBA00022475"/>
    </source>
</evidence>
<feature type="transmembrane region" description="Helical" evidence="6">
    <location>
        <begin position="314"/>
        <end position="340"/>
    </location>
</feature>
<dbReference type="InterPro" id="IPR038766">
    <property type="entry name" value="Membrane_comp_ABC_pdt"/>
</dbReference>
<comment type="caution">
    <text evidence="9">The sequence shown here is derived from an EMBL/GenBank/DDBJ whole genome shotgun (WGS) entry which is preliminary data.</text>
</comment>
<evidence type="ECO:0000259" key="7">
    <source>
        <dbReference type="Pfam" id="PF02687"/>
    </source>
</evidence>
<feature type="transmembrane region" description="Helical" evidence="6">
    <location>
        <begin position="438"/>
        <end position="458"/>
    </location>
</feature>
<evidence type="ECO:0000313" key="9">
    <source>
        <dbReference type="EMBL" id="HIU30255.1"/>
    </source>
</evidence>
<evidence type="ECO:0000313" key="10">
    <source>
        <dbReference type="Proteomes" id="UP000824089"/>
    </source>
</evidence>
<accession>A0A9D1IB19</accession>
<dbReference type="Pfam" id="PF12704">
    <property type="entry name" value="MacB_PCD"/>
    <property type="match status" value="1"/>
</dbReference>
<gene>
    <name evidence="9" type="ORF">IAD50_08180</name>
</gene>
<feature type="transmembrane region" description="Helical" evidence="6">
    <location>
        <begin position="734"/>
        <end position="754"/>
    </location>
</feature>
<dbReference type="PANTHER" id="PTHR30287">
    <property type="entry name" value="MEMBRANE COMPONENT OF PREDICTED ABC SUPERFAMILY METABOLITE UPTAKE TRANSPORTER"/>
    <property type="match status" value="1"/>
</dbReference>
<keyword evidence="2" id="KW-1003">Cell membrane</keyword>
<keyword evidence="5 6" id="KW-0472">Membrane</keyword>
<feature type="transmembrane region" description="Helical" evidence="6">
    <location>
        <begin position="774"/>
        <end position="794"/>
    </location>
</feature>
<dbReference type="InterPro" id="IPR003838">
    <property type="entry name" value="ABC3_permease_C"/>
</dbReference>
<sequence>MKAYFTEIIRTVLRTANRFFSILLIVALGTGVFAGVKCTSDDMLLTADHYYKNNRFMDLYAASYSGLTQEDADRIEALDCVSEAEGFYTSEATFSLDGRSAAVKLISLPERINTLTLTNGRFPESKDECVILRTKDFSSQMDVGNTITFEGEVPGIQSSYKIVGTVDSPEFISFELGSSTVGTGRLDYILYTTKDSFTILSAAGLYSQIAVTVEGAASFDTYSEAYQETVDKAAAEIQELLGEDAFVLGRESNVGFSSYEGDAEKIDAISKIFPFFFFLVAALVCLTTMTRMVEEERIQIGTMKALGYGKAAILFKYTFYSFAATVLGSVLGLALGYNLFPRAIFAAYSILYTLPAIETPFHWTFGALTTLAALACTEIFTVAACIDATKETPAALMRPKAPKMGKRILLEHLQPLWKRLSFTWKVTARNIFRYKKRLLMTIIGIAGCTALMLTGFGLKNSISDIVNKQFRDVTLYDFTASVASEAAFEASGAAELLEKHGADYILYSEKYIDAYAEGGSSFVQAYVLSPDCAAGAQDEHRAKFFSLHSREKKEANREYYSLTEDGVVITEKLSKKLGIECGDRIGFTANEGERKYFTVTGIAENYIYNYIYILPSLYEEAFGEAPVFGFCAGLLPEGAEPDGPEAEELAAELLGLGTVTSVSFTHHIKEGFSDAIGSLDIVVAVLIVSAAALAAIVIYNLANVNITERIREVATIKVLGFTDREVTAYIFRESVILTLLGIAVGLVLGIWLHAFVVTTAEVEIVMFGRDIYPLSYVLAALLTFGFSMLVNFLMHWRLKAVSMVESLKSAE</sequence>
<comment type="subcellular location">
    <subcellularLocation>
        <location evidence="1">Cell membrane</location>
        <topology evidence="1">Multi-pass membrane protein</topology>
    </subcellularLocation>
</comment>
<proteinExistence type="predicted"/>
<keyword evidence="3 6" id="KW-0812">Transmembrane</keyword>
<organism evidence="9 10">
    <name type="scientific">Candidatus Egerieisoma faecipullorum</name>
    <dbReference type="NCBI Taxonomy" id="2840963"/>
    <lineage>
        <taxon>Bacteria</taxon>
        <taxon>Bacillati</taxon>
        <taxon>Bacillota</taxon>
        <taxon>Clostridia</taxon>
        <taxon>Eubacteriales</taxon>
        <taxon>Clostridiaceae</taxon>
        <taxon>Clostridiaceae incertae sedis</taxon>
        <taxon>Candidatus Egerieisoma</taxon>
    </lineage>
</organism>
<dbReference type="Pfam" id="PF02687">
    <property type="entry name" value="FtsX"/>
    <property type="match status" value="2"/>
</dbReference>
<evidence type="ECO:0000256" key="5">
    <source>
        <dbReference type="ARBA" id="ARBA00023136"/>
    </source>
</evidence>
<dbReference type="GO" id="GO:0005886">
    <property type="term" value="C:plasma membrane"/>
    <property type="evidence" value="ECO:0007669"/>
    <property type="project" value="UniProtKB-SubCell"/>
</dbReference>
<evidence type="ECO:0000256" key="4">
    <source>
        <dbReference type="ARBA" id="ARBA00022989"/>
    </source>
</evidence>
<name>A0A9D1IB19_9CLOT</name>
<dbReference type="AlphaFoldDB" id="A0A9D1IB19"/>
<dbReference type="EMBL" id="DVMM01000180">
    <property type="protein sequence ID" value="HIU30255.1"/>
    <property type="molecule type" value="Genomic_DNA"/>
</dbReference>